<dbReference type="InterPro" id="IPR000182">
    <property type="entry name" value="GNAT_dom"/>
</dbReference>
<organism evidence="2 3">
    <name type="scientific">Mesorhizobium sangaii</name>
    <dbReference type="NCBI Taxonomy" id="505389"/>
    <lineage>
        <taxon>Bacteria</taxon>
        <taxon>Pseudomonadati</taxon>
        <taxon>Pseudomonadota</taxon>
        <taxon>Alphaproteobacteria</taxon>
        <taxon>Hyphomicrobiales</taxon>
        <taxon>Phyllobacteriaceae</taxon>
        <taxon>Mesorhizobium</taxon>
    </lineage>
</organism>
<dbReference type="AlphaFoldDB" id="A0A841PDW7"/>
<evidence type="ECO:0000313" key="3">
    <source>
        <dbReference type="Proteomes" id="UP000556329"/>
    </source>
</evidence>
<dbReference type="InterPro" id="IPR041496">
    <property type="entry name" value="YitH/HolE_GNAT"/>
</dbReference>
<dbReference type="GO" id="GO:0016747">
    <property type="term" value="F:acyltransferase activity, transferring groups other than amino-acyl groups"/>
    <property type="evidence" value="ECO:0007669"/>
    <property type="project" value="InterPro"/>
</dbReference>
<dbReference type="InterPro" id="IPR052729">
    <property type="entry name" value="Acyl/Acetyltrans_Enzymes"/>
</dbReference>
<evidence type="ECO:0000259" key="1">
    <source>
        <dbReference type="PROSITE" id="PS51186"/>
    </source>
</evidence>
<feature type="domain" description="N-acetyltransferase" evidence="1">
    <location>
        <begin position="72"/>
        <end position="204"/>
    </location>
</feature>
<dbReference type="PANTHER" id="PTHR47237">
    <property type="entry name" value="SLL0310 PROTEIN"/>
    <property type="match status" value="1"/>
</dbReference>
<dbReference type="Gene3D" id="3.40.630.30">
    <property type="match status" value="1"/>
</dbReference>
<dbReference type="SUPFAM" id="SSF55729">
    <property type="entry name" value="Acyl-CoA N-acyltransferases (Nat)"/>
    <property type="match status" value="1"/>
</dbReference>
<keyword evidence="3" id="KW-1185">Reference proteome</keyword>
<comment type="caution">
    <text evidence="2">The sequence shown here is derived from an EMBL/GenBank/DDBJ whole genome shotgun (WGS) entry which is preliminary data.</text>
</comment>
<dbReference type="Proteomes" id="UP000556329">
    <property type="component" value="Unassembled WGS sequence"/>
</dbReference>
<accession>A0A841PDW7</accession>
<proteinExistence type="predicted"/>
<name>A0A841PDW7_9HYPH</name>
<dbReference type="Pfam" id="PF00583">
    <property type="entry name" value="Acetyltransf_1"/>
    <property type="match status" value="1"/>
</dbReference>
<protein>
    <submittedName>
        <fullName evidence="2">GNAT superfamily N-acetyltransferase</fullName>
    </submittedName>
</protein>
<dbReference type="PANTHER" id="PTHR47237:SF2">
    <property type="entry name" value="BLL4206 PROTEIN"/>
    <property type="match status" value="1"/>
</dbReference>
<dbReference type="EMBL" id="JACHEF010000001">
    <property type="protein sequence ID" value="MBB6409030.1"/>
    <property type="molecule type" value="Genomic_DNA"/>
</dbReference>
<gene>
    <name evidence="2" type="ORF">HNQ71_001674</name>
</gene>
<dbReference type="InterPro" id="IPR016181">
    <property type="entry name" value="Acyl_CoA_acyltransferase"/>
</dbReference>
<dbReference type="Pfam" id="PF18014">
    <property type="entry name" value="Acetyltransf_18"/>
    <property type="match status" value="1"/>
</dbReference>
<dbReference type="PROSITE" id="PS51186">
    <property type="entry name" value="GNAT"/>
    <property type="match status" value="1"/>
</dbReference>
<sequence length="356" mass="38190">MRVLSRLRAESGSVSVESSVGARLSSKSYRSACLALAGAESGHRCVALWYDNLAGGMELKPSGSLKIDTFSMRVGDIESVELDRLHALSLSVGWPHRAEDWQFLRESGEGFVALDEIGRVLGSAMWFAHGADFATVGMVITSPRLQTLGAGQWLMKRVFENVVGCDLRLNATRAARRLYLSLDFQPEKTVYQCQGIARMQTTGRPAKSRGDVRTLDAGDIPAAIALDAAGFGVRRAALIEKLFAHSAGYGLFKGDKLNAFALCRPFGRGHVVGPVVAESDADAVAIVRPHVADHSGSFLRIDTHMDNGEFAAFLAHSGMPVFDTVLTMSLGKRLADFAVGDATTPVTYALASQTLG</sequence>
<dbReference type="Gene3D" id="3.40.630.90">
    <property type="match status" value="1"/>
</dbReference>
<evidence type="ECO:0000313" key="2">
    <source>
        <dbReference type="EMBL" id="MBB6409030.1"/>
    </source>
</evidence>
<keyword evidence="2" id="KW-0808">Transferase</keyword>
<reference evidence="2 3" key="1">
    <citation type="submission" date="2020-08" db="EMBL/GenBank/DDBJ databases">
        <title>Genomic Encyclopedia of Type Strains, Phase IV (KMG-IV): sequencing the most valuable type-strain genomes for metagenomic binning, comparative biology and taxonomic classification.</title>
        <authorList>
            <person name="Goeker M."/>
        </authorList>
    </citation>
    <scope>NUCLEOTIDE SEQUENCE [LARGE SCALE GENOMIC DNA]</scope>
    <source>
        <strain evidence="2 3">DSM 100039</strain>
    </source>
</reference>